<feature type="compositionally biased region" description="Gly residues" evidence="2">
    <location>
        <begin position="236"/>
        <end position="248"/>
    </location>
</feature>
<dbReference type="CDD" id="cd12797">
    <property type="entry name" value="M23_peptidase"/>
    <property type="match status" value="1"/>
</dbReference>
<reference evidence="4 5" key="1">
    <citation type="submission" date="2015-12" db="EMBL/GenBank/DDBJ databases">
        <title>Serinicoccus chungangenesis strain CD08_5 genome sequencing and assembly.</title>
        <authorList>
            <person name="Chander A.M."/>
            <person name="Kaur G."/>
            <person name="Nair G.R."/>
            <person name="Dhawan D.K."/>
            <person name="Kochhar R.K."/>
            <person name="Mayilraj S."/>
            <person name="Bhadada S.K."/>
        </authorList>
    </citation>
    <scope>NUCLEOTIDE SEQUENCE [LARGE SCALE GENOMIC DNA]</scope>
    <source>
        <strain evidence="4 5">CD08_5</strain>
    </source>
</reference>
<organism evidence="4 5">
    <name type="scientific">Serinicoccus chungangensis</name>
    <dbReference type="NCBI Taxonomy" id="767452"/>
    <lineage>
        <taxon>Bacteria</taxon>
        <taxon>Bacillati</taxon>
        <taxon>Actinomycetota</taxon>
        <taxon>Actinomycetes</taxon>
        <taxon>Micrococcales</taxon>
        <taxon>Ornithinimicrobiaceae</taxon>
        <taxon>Serinicoccus</taxon>
    </lineage>
</organism>
<dbReference type="Pfam" id="PF01551">
    <property type="entry name" value="Peptidase_M23"/>
    <property type="match status" value="1"/>
</dbReference>
<dbReference type="GO" id="GO:0004222">
    <property type="term" value="F:metalloendopeptidase activity"/>
    <property type="evidence" value="ECO:0007669"/>
    <property type="project" value="TreeGrafter"/>
</dbReference>
<name>A0A0W8I1I4_9MICO</name>
<dbReference type="AlphaFoldDB" id="A0A0W8I1I4"/>
<evidence type="ECO:0000256" key="1">
    <source>
        <dbReference type="ARBA" id="ARBA00022729"/>
    </source>
</evidence>
<keyword evidence="5" id="KW-1185">Reference proteome</keyword>
<dbReference type="InterPro" id="IPR050570">
    <property type="entry name" value="Cell_wall_metabolism_enzyme"/>
</dbReference>
<dbReference type="InterPro" id="IPR016047">
    <property type="entry name" value="M23ase_b-sheet_dom"/>
</dbReference>
<protein>
    <recommendedName>
        <fullName evidence="3">M23ase beta-sheet core domain-containing protein</fullName>
    </recommendedName>
</protein>
<gene>
    <name evidence="4" type="ORF">AVL62_09655</name>
</gene>
<dbReference type="SUPFAM" id="SSF51261">
    <property type="entry name" value="Duplicated hybrid motif"/>
    <property type="match status" value="1"/>
</dbReference>
<dbReference type="InterPro" id="IPR011055">
    <property type="entry name" value="Dup_hybrid_motif"/>
</dbReference>
<proteinExistence type="predicted"/>
<feature type="region of interest" description="Disordered" evidence="2">
    <location>
        <begin position="231"/>
        <end position="256"/>
    </location>
</feature>
<dbReference type="PANTHER" id="PTHR21666:SF289">
    <property type="entry name" value="L-ALA--D-GLU ENDOPEPTIDASE"/>
    <property type="match status" value="1"/>
</dbReference>
<keyword evidence="1" id="KW-0732">Signal</keyword>
<feature type="region of interest" description="Disordered" evidence="2">
    <location>
        <begin position="1"/>
        <end position="32"/>
    </location>
</feature>
<evidence type="ECO:0000313" key="4">
    <source>
        <dbReference type="EMBL" id="KUG51577.1"/>
    </source>
</evidence>
<comment type="caution">
    <text evidence="4">The sequence shown here is derived from an EMBL/GenBank/DDBJ whole genome shotgun (WGS) entry which is preliminary data.</text>
</comment>
<evidence type="ECO:0000256" key="2">
    <source>
        <dbReference type="SAM" id="MobiDB-lite"/>
    </source>
</evidence>
<feature type="domain" description="M23ase beta-sheet core" evidence="3">
    <location>
        <begin position="120"/>
        <end position="214"/>
    </location>
</feature>
<feature type="compositionally biased region" description="Basic residues" evidence="2">
    <location>
        <begin position="18"/>
        <end position="32"/>
    </location>
</feature>
<dbReference type="Gene3D" id="2.70.70.10">
    <property type="entry name" value="Glucose Permease (Domain IIA)"/>
    <property type="match status" value="1"/>
</dbReference>
<dbReference type="Proteomes" id="UP000054837">
    <property type="component" value="Unassembled WGS sequence"/>
</dbReference>
<sequence>MNRAGGPGTADGAGAPRPARRAGHARRLGRAGRVGRSRQAAWAALAAVAVLAGSSTPVVAAAPVVSSSGALVSVLLGLRVPTVDTATGDRQSTALWGWPLAGVPEILQGFDPPEHRWGRGHRGVDLAGLPGERVLAVDGGVVSFSGEVAGMGVVSVTHPSGLRSTYQPVGARVAQGTRVARGDPLGRLTSGGHCAVHDCLHLGAVRGRDGYVDPTPLLLGVELTLLPHEGRATGRAGAGPADGPGGAGEDAREEVR</sequence>
<evidence type="ECO:0000313" key="5">
    <source>
        <dbReference type="Proteomes" id="UP000054837"/>
    </source>
</evidence>
<dbReference type="STRING" id="767452.AVL62_09655"/>
<dbReference type="PANTHER" id="PTHR21666">
    <property type="entry name" value="PEPTIDASE-RELATED"/>
    <property type="match status" value="1"/>
</dbReference>
<feature type="compositionally biased region" description="Gly residues" evidence="2">
    <location>
        <begin position="1"/>
        <end position="11"/>
    </location>
</feature>
<accession>A0A0W8I1I4</accession>
<dbReference type="OrthoDB" id="5245088at2"/>
<evidence type="ECO:0000259" key="3">
    <source>
        <dbReference type="Pfam" id="PF01551"/>
    </source>
</evidence>
<dbReference type="EMBL" id="LQBL01000032">
    <property type="protein sequence ID" value="KUG51577.1"/>
    <property type="molecule type" value="Genomic_DNA"/>
</dbReference>